<dbReference type="EMBL" id="JAVRFH010000012">
    <property type="protein sequence ID" value="MDT0611541.1"/>
    <property type="molecule type" value="Genomic_DNA"/>
</dbReference>
<organism evidence="1 2">
    <name type="scientific">Streptomyces lancefieldiae</name>
    <dbReference type="NCBI Taxonomy" id="3075520"/>
    <lineage>
        <taxon>Bacteria</taxon>
        <taxon>Bacillati</taxon>
        <taxon>Actinomycetota</taxon>
        <taxon>Actinomycetes</taxon>
        <taxon>Kitasatosporales</taxon>
        <taxon>Streptomycetaceae</taxon>
        <taxon>Streptomyces</taxon>
    </lineage>
</organism>
<comment type="caution">
    <text evidence="1">The sequence shown here is derived from an EMBL/GenBank/DDBJ whole genome shotgun (WGS) entry which is preliminary data.</text>
</comment>
<dbReference type="RefSeq" id="WP_311573037.1">
    <property type="nucleotide sequence ID" value="NZ_JAVRFH010000012.1"/>
</dbReference>
<evidence type="ECO:0000313" key="2">
    <source>
        <dbReference type="Proteomes" id="UP001180724"/>
    </source>
</evidence>
<keyword evidence="2" id="KW-1185">Reference proteome</keyword>
<evidence type="ECO:0000313" key="1">
    <source>
        <dbReference type="EMBL" id="MDT0611541.1"/>
    </source>
</evidence>
<evidence type="ECO:0008006" key="3">
    <source>
        <dbReference type="Google" id="ProtNLM"/>
    </source>
</evidence>
<gene>
    <name evidence="1" type="ORF">RM812_15070</name>
</gene>
<protein>
    <recommendedName>
        <fullName evidence="3">ABM domain-containing protein</fullName>
    </recommendedName>
</protein>
<sequence length="92" mass="9956">MALLMEIDYPGVTAEQYDEVQDTAGTRSGRPVPGLLGHLAVVTDDGVRVVDVWESREALEAYLPVILPATKAAGFPDAAPRLSEIHNVFIPR</sequence>
<accession>A0ABU3AMX1</accession>
<proteinExistence type="predicted"/>
<reference evidence="1" key="1">
    <citation type="submission" date="2024-05" db="EMBL/GenBank/DDBJ databases">
        <title>30 novel species of actinomycetes from the DSMZ collection.</title>
        <authorList>
            <person name="Nouioui I."/>
        </authorList>
    </citation>
    <scope>NUCLEOTIDE SEQUENCE</scope>
    <source>
        <strain evidence="1">DSM 40712</strain>
    </source>
</reference>
<dbReference type="Proteomes" id="UP001180724">
    <property type="component" value="Unassembled WGS sequence"/>
</dbReference>
<name>A0ABU3AMX1_9ACTN</name>